<dbReference type="GO" id="GO:0006310">
    <property type="term" value="P:DNA recombination"/>
    <property type="evidence" value="ECO:0007669"/>
    <property type="project" value="UniProtKB-KW"/>
</dbReference>
<comment type="caution">
    <text evidence="3">The sequence shown here is derived from an EMBL/GenBank/DDBJ whole genome shotgun (WGS) entry which is preliminary data.</text>
</comment>
<dbReference type="PANTHER" id="PTHR10492">
    <property type="match status" value="1"/>
</dbReference>
<dbReference type="GO" id="GO:0000723">
    <property type="term" value="P:telomere maintenance"/>
    <property type="evidence" value="ECO:0007669"/>
    <property type="project" value="InterPro"/>
</dbReference>
<keyword evidence="4" id="KW-1185">Reference proteome</keyword>
<keyword evidence="1" id="KW-0227">DNA damage</keyword>
<accession>A0AAV4INX6</accession>
<dbReference type="Gene3D" id="3.40.50.300">
    <property type="entry name" value="P-loop containing nucleotide triphosphate hydrolases"/>
    <property type="match status" value="1"/>
</dbReference>
<dbReference type="AlphaFoldDB" id="A0AAV4INX6"/>
<sequence>MKKGTSIAKLIQDCSAIIVDEAPMLNKSVFEAPDRTLKDINSTEDVMGGIPFLLCRDFRQILPVIRSGTRANIVNKCIKKSYLWRDVKQLKLTTNMRVHRHNDSNADAFAKLLSAVGDGKTAVVRQPDMILILELGNEVNSIDELIQQVFPDFGDNVNNSDWLSQRVILAPVMGCYVIKLIT</sequence>
<comment type="similarity">
    <text evidence="1">Belongs to the helicase family.</text>
</comment>
<keyword evidence="1" id="KW-0547">Nucleotide-binding</keyword>
<gene>
    <name evidence="3" type="ORF">ElyMa_001357900</name>
</gene>
<dbReference type="GO" id="GO:0043139">
    <property type="term" value="F:5'-3' DNA helicase activity"/>
    <property type="evidence" value="ECO:0007669"/>
    <property type="project" value="UniProtKB-EC"/>
</dbReference>
<evidence type="ECO:0000313" key="4">
    <source>
        <dbReference type="Proteomes" id="UP000762676"/>
    </source>
</evidence>
<reference evidence="3 4" key="1">
    <citation type="journal article" date="2021" name="Elife">
        <title>Chloroplast acquisition without the gene transfer in kleptoplastic sea slugs, Plakobranchus ocellatus.</title>
        <authorList>
            <person name="Maeda T."/>
            <person name="Takahashi S."/>
            <person name="Yoshida T."/>
            <person name="Shimamura S."/>
            <person name="Takaki Y."/>
            <person name="Nagai Y."/>
            <person name="Toyoda A."/>
            <person name="Suzuki Y."/>
            <person name="Arimoto A."/>
            <person name="Ishii H."/>
            <person name="Satoh N."/>
            <person name="Nishiyama T."/>
            <person name="Hasebe M."/>
            <person name="Maruyama T."/>
            <person name="Minagawa J."/>
            <person name="Obokata J."/>
            <person name="Shigenobu S."/>
        </authorList>
    </citation>
    <scope>NUCLEOTIDE SEQUENCE [LARGE SCALE GENOMIC DNA]</scope>
</reference>
<name>A0AAV4INX6_9GAST</name>
<keyword evidence="1" id="KW-0234">DNA repair</keyword>
<keyword evidence="1" id="KW-0233">DNA recombination</keyword>
<keyword evidence="1" id="KW-0067">ATP-binding</keyword>
<dbReference type="Pfam" id="PF05970">
    <property type="entry name" value="PIF1"/>
    <property type="match status" value="1"/>
</dbReference>
<comment type="cofactor">
    <cofactor evidence="1">
        <name>Mg(2+)</name>
        <dbReference type="ChEBI" id="CHEBI:18420"/>
    </cofactor>
</comment>
<organism evidence="3 4">
    <name type="scientific">Elysia marginata</name>
    <dbReference type="NCBI Taxonomy" id="1093978"/>
    <lineage>
        <taxon>Eukaryota</taxon>
        <taxon>Metazoa</taxon>
        <taxon>Spiralia</taxon>
        <taxon>Lophotrochozoa</taxon>
        <taxon>Mollusca</taxon>
        <taxon>Gastropoda</taxon>
        <taxon>Heterobranchia</taxon>
        <taxon>Euthyneura</taxon>
        <taxon>Panpulmonata</taxon>
        <taxon>Sacoglossa</taxon>
        <taxon>Placobranchoidea</taxon>
        <taxon>Plakobranchidae</taxon>
        <taxon>Elysia</taxon>
    </lineage>
</organism>
<dbReference type="EMBL" id="BMAT01002690">
    <property type="protein sequence ID" value="GFS11866.1"/>
    <property type="molecule type" value="Genomic_DNA"/>
</dbReference>
<comment type="catalytic activity">
    <reaction evidence="1">
        <text>ATP + H2O = ADP + phosphate + H(+)</text>
        <dbReference type="Rhea" id="RHEA:13065"/>
        <dbReference type="ChEBI" id="CHEBI:15377"/>
        <dbReference type="ChEBI" id="CHEBI:15378"/>
        <dbReference type="ChEBI" id="CHEBI:30616"/>
        <dbReference type="ChEBI" id="CHEBI:43474"/>
        <dbReference type="ChEBI" id="CHEBI:456216"/>
        <dbReference type="EC" id="5.6.2.3"/>
    </reaction>
</comment>
<protein>
    <recommendedName>
        <fullName evidence="1">ATP-dependent DNA helicase</fullName>
        <ecNumber evidence="1">5.6.2.3</ecNumber>
    </recommendedName>
</protein>
<dbReference type="Proteomes" id="UP000762676">
    <property type="component" value="Unassembled WGS sequence"/>
</dbReference>
<dbReference type="GO" id="GO:0006281">
    <property type="term" value="P:DNA repair"/>
    <property type="evidence" value="ECO:0007669"/>
    <property type="project" value="UniProtKB-KW"/>
</dbReference>
<keyword evidence="1" id="KW-0378">Hydrolase</keyword>
<dbReference type="SUPFAM" id="SSF52540">
    <property type="entry name" value="P-loop containing nucleoside triphosphate hydrolases"/>
    <property type="match status" value="1"/>
</dbReference>
<dbReference type="GO" id="GO:0016787">
    <property type="term" value="F:hydrolase activity"/>
    <property type="evidence" value="ECO:0007669"/>
    <property type="project" value="UniProtKB-KW"/>
</dbReference>
<dbReference type="GO" id="GO:0005524">
    <property type="term" value="F:ATP binding"/>
    <property type="evidence" value="ECO:0007669"/>
    <property type="project" value="UniProtKB-KW"/>
</dbReference>
<keyword evidence="1 3" id="KW-0347">Helicase</keyword>
<evidence type="ECO:0000313" key="3">
    <source>
        <dbReference type="EMBL" id="GFS11866.1"/>
    </source>
</evidence>
<evidence type="ECO:0000259" key="2">
    <source>
        <dbReference type="Pfam" id="PF05970"/>
    </source>
</evidence>
<proteinExistence type="inferred from homology"/>
<feature type="domain" description="DNA helicase Pif1-like DEAD-box helicase" evidence="2">
    <location>
        <begin position="1"/>
        <end position="122"/>
    </location>
</feature>
<dbReference type="InterPro" id="IPR027417">
    <property type="entry name" value="P-loop_NTPase"/>
</dbReference>
<dbReference type="PANTHER" id="PTHR10492:SF57">
    <property type="entry name" value="ATP-DEPENDENT DNA HELICASE"/>
    <property type="match status" value="1"/>
</dbReference>
<dbReference type="InterPro" id="IPR010285">
    <property type="entry name" value="DNA_helicase_pif1-like_DEAD"/>
</dbReference>
<dbReference type="EC" id="5.6.2.3" evidence="1"/>
<evidence type="ECO:0000256" key="1">
    <source>
        <dbReference type="RuleBase" id="RU363044"/>
    </source>
</evidence>